<dbReference type="EMBL" id="CP151264">
    <property type="protein sequence ID" value="WZH47175.1"/>
    <property type="molecule type" value="Genomic_DNA"/>
</dbReference>
<feature type="region of interest" description="Disordered" evidence="1">
    <location>
        <begin position="778"/>
        <end position="804"/>
    </location>
</feature>
<protein>
    <submittedName>
        <fullName evidence="2">Uncharacterized protein</fullName>
    </submittedName>
</protein>
<sequence length="1027" mass="111921">MGTLKELEPGQAQVLSFFKPGLLPGEYTINVDQNITGPGGDTEQLETKKLFIIGSINPYQLPAASISSVYPGDGEAVEARILPRITLSDAHLPWELSPDQGIIGKKFLGDSPVPWLALLVFTADELDTLPTLPQDSSPLSPSSTFTCQLSTRQLKDLKNSSKGLKTQVPISNNELDSSPDELISTIFVKSAAFRGYFANQVLKEDKESEPAISRYSYLAHIRRSRSTQAQDSSTNSHGIILGHRAGPLNLTAATTAYAHLVSLMGVKDHLGWPDHNSSDLTALVSLHSWTFTWEPSGSDIEDVIKELKDNVRPLARQFTDQSAENAWLKRRMDAGYTFVKHRMMSGEATTALYRGPLVPHQLQANWTAIAEAKSHGAVSALRIQLTALLRKNISSDLVAGEDSATGQLPDWFKTLQQVSKGGKVDDDTAGLGMGSRWKRSQQKLDTTTQVSAFSILDSTSNIPAVRNFLENEVLVLVEDKDWYSRDLSEPTQEGLLMAKVLDFVYNQLLSLRAIPHNYLFPEPDILETEAVLTFYVDPLWLDALVDGALSIGNHSTLNEDIIRTEIKRAINTYLSRVEEDYKQPRIPRWGVILCGRLLRSFGDLRIRTGSPTSASPQLLTSTKLNDQALFLLFNCRPGGFPQGLTISQPPHQQRFAAGTTLSPDKIHIQPCGVLPGDGSGTKVDVKIDGILQRNDGQTSDLDSVFDFESRCLRPMGIMAHCVRQTTAEGGSYPGTGSSTLLSLILGDKLQELNIKIMDKQADLDREAPLEQFQLRLPPKRNDTAVNSRTNSTPENSVQEVGPSSGSISLGLRPVFQVQTSAMTRTSHAKDEVKSVNPSGTAKYATAPKAEQKYVPSSVASSCRLLRRFATSEGSRVADLVVVLKAGDDGQLDNSKSNLKLRGLSVSFPLGTFLDPASVTRPTVTLIGQGSGRWVAGSACVEGDKSNGSDTSTWTSTFVVRLRPRAAMSTKQVDLGFLLTNLTLSPDLEEKVEFSVEEEYSVEGGHLDGESQVTVALQSCEIDGLGGS</sequence>
<evidence type="ECO:0000313" key="3">
    <source>
        <dbReference type="Proteomes" id="UP001489902"/>
    </source>
</evidence>
<keyword evidence="3" id="KW-1185">Reference proteome</keyword>
<evidence type="ECO:0000313" key="2">
    <source>
        <dbReference type="EMBL" id="WZH47175.1"/>
    </source>
</evidence>
<proteinExistence type="predicted"/>
<gene>
    <name evidence="2" type="ORF">QYS62_008317</name>
</gene>
<dbReference type="Proteomes" id="UP001489902">
    <property type="component" value="Chromosome 5"/>
</dbReference>
<accession>A0ABZ2X3Z2</accession>
<organism evidence="2 3">
    <name type="scientific">Fusarium acuminatum</name>
    <dbReference type="NCBI Taxonomy" id="5515"/>
    <lineage>
        <taxon>Eukaryota</taxon>
        <taxon>Fungi</taxon>
        <taxon>Dikarya</taxon>
        <taxon>Ascomycota</taxon>
        <taxon>Pezizomycotina</taxon>
        <taxon>Sordariomycetes</taxon>
        <taxon>Hypocreomycetidae</taxon>
        <taxon>Hypocreales</taxon>
        <taxon>Nectriaceae</taxon>
        <taxon>Fusarium</taxon>
        <taxon>Fusarium tricinctum species complex</taxon>
    </lineage>
</organism>
<reference evidence="2 3" key="1">
    <citation type="submission" date="2024-04" db="EMBL/GenBank/DDBJ databases">
        <title>Complete genome sequence of Fusarium acuminatum.</title>
        <authorList>
            <person name="Lan B."/>
        </authorList>
    </citation>
    <scope>NUCLEOTIDE SEQUENCE [LARGE SCALE GENOMIC DNA]</scope>
    <source>
        <strain evidence="2">1A</strain>
    </source>
</reference>
<name>A0ABZ2X3Z2_9HYPO</name>
<feature type="compositionally biased region" description="Polar residues" evidence="1">
    <location>
        <begin position="783"/>
        <end position="804"/>
    </location>
</feature>
<evidence type="ECO:0000256" key="1">
    <source>
        <dbReference type="SAM" id="MobiDB-lite"/>
    </source>
</evidence>